<dbReference type="Proteomes" id="UP001519309">
    <property type="component" value="Unassembled WGS sequence"/>
</dbReference>
<organism evidence="1 2">
    <name type="scientific">Streptomyces griseochromogenes</name>
    <dbReference type="NCBI Taxonomy" id="68214"/>
    <lineage>
        <taxon>Bacteria</taxon>
        <taxon>Bacillati</taxon>
        <taxon>Actinomycetota</taxon>
        <taxon>Actinomycetes</taxon>
        <taxon>Kitasatosporales</taxon>
        <taxon>Streptomycetaceae</taxon>
        <taxon>Streptomyces</taxon>
    </lineage>
</organism>
<reference evidence="1 2" key="1">
    <citation type="submission" date="2021-03" db="EMBL/GenBank/DDBJ databases">
        <title>Genomic Encyclopedia of Type Strains, Phase IV (KMG-IV): sequencing the most valuable type-strain genomes for metagenomic binning, comparative biology and taxonomic classification.</title>
        <authorList>
            <person name="Goeker M."/>
        </authorList>
    </citation>
    <scope>NUCLEOTIDE SEQUENCE [LARGE SCALE GENOMIC DNA]</scope>
    <source>
        <strain evidence="1 2">DSM 40499</strain>
    </source>
</reference>
<accession>A0ABS4LJU7</accession>
<protein>
    <submittedName>
        <fullName evidence="1">Uncharacterized protein</fullName>
    </submittedName>
</protein>
<name>A0ABS4LJU7_9ACTN</name>
<evidence type="ECO:0000313" key="1">
    <source>
        <dbReference type="EMBL" id="MBP2047651.1"/>
    </source>
</evidence>
<proteinExistence type="predicted"/>
<dbReference type="EMBL" id="JAGGLP010000001">
    <property type="protein sequence ID" value="MBP2047651.1"/>
    <property type="molecule type" value="Genomic_DNA"/>
</dbReference>
<sequence>MAEAASFVVLPGTFPGATTPEQACTADKFTPVHDAWYVGRRATAVDRQ</sequence>
<dbReference type="RefSeq" id="WP_159400113.1">
    <property type="nucleotide sequence ID" value="NZ_CP016279.1"/>
</dbReference>
<keyword evidence="2" id="KW-1185">Reference proteome</keyword>
<comment type="caution">
    <text evidence="1">The sequence shown here is derived from an EMBL/GenBank/DDBJ whole genome shotgun (WGS) entry which is preliminary data.</text>
</comment>
<gene>
    <name evidence="1" type="ORF">J2Z21_000573</name>
</gene>
<evidence type="ECO:0000313" key="2">
    <source>
        <dbReference type="Proteomes" id="UP001519309"/>
    </source>
</evidence>